<dbReference type="AlphaFoldDB" id="A0A6J5UQP9"/>
<evidence type="ECO:0000313" key="3">
    <source>
        <dbReference type="Proteomes" id="UP000507222"/>
    </source>
</evidence>
<name>A0A6J5UQP9_PRUAR</name>
<dbReference type="PANTHER" id="PTHR33223">
    <property type="entry name" value="CCHC-TYPE DOMAIN-CONTAINING PROTEIN"/>
    <property type="match status" value="1"/>
</dbReference>
<dbReference type="EMBL" id="CAEKDK010000004">
    <property type="protein sequence ID" value="CAB4278097.1"/>
    <property type="molecule type" value="Genomic_DNA"/>
</dbReference>
<gene>
    <name evidence="2" type="ORF">CURHAP_LOCUS28343</name>
</gene>
<reference evidence="2 3" key="1">
    <citation type="submission" date="2020-05" db="EMBL/GenBank/DDBJ databases">
        <authorList>
            <person name="Campoy J."/>
            <person name="Schneeberger K."/>
            <person name="Spophaly S."/>
        </authorList>
    </citation>
    <scope>NUCLEOTIDE SEQUENCE [LARGE SCALE GENOMIC DNA]</scope>
    <source>
        <strain evidence="2">PruArmRojPasFocal</strain>
    </source>
</reference>
<protein>
    <recommendedName>
        <fullName evidence="1">Retrotransposon gag domain-containing protein</fullName>
    </recommendedName>
</protein>
<dbReference type="InterPro" id="IPR005162">
    <property type="entry name" value="Retrotrans_gag_dom"/>
</dbReference>
<sequence>MSFGRRSQSLTLIPLDPEIERTLHKLNKLKRGKDVILEKPSPMAEEPKPVRDYDVPSVVASPSSIRHRTIDANNFEIRLAIISMIHQSSIFCGLPQEDPNSHISNFLELCDTFKCNGATNDVVHLRIFPFSLKEKAKSWLNCQPPNSTSTWDDLAKKFLAKFVPPAKTAKLRNDMEPFYEA</sequence>
<accession>A0A6J5UQP9</accession>
<dbReference type="Pfam" id="PF03732">
    <property type="entry name" value="Retrotrans_gag"/>
    <property type="match status" value="1"/>
</dbReference>
<dbReference type="Proteomes" id="UP000507222">
    <property type="component" value="Unassembled WGS sequence"/>
</dbReference>
<proteinExistence type="predicted"/>
<feature type="domain" description="Retrotransposon gag" evidence="1">
    <location>
        <begin position="126"/>
        <end position="175"/>
    </location>
</feature>
<evidence type="ECO:0000313" key="2">
    <source>
        <dbReference type="EMBL" id="CAB4278097.1"/>
    </source>
</evidence>
<dbReference type="PANTHER" id="PTHR33223:SF11">
    <property type="entry name" value="ELEMENT PROTEIN, PUTATIVE-RELATED"/>
    <property type="match status" value="1"/>
</dbReference>
<evidence type="ECO:0000259" key="1">
    <source>
        <dbReference type="Pfam" id="PF03732"/>
    </source>
</evidence>
<organism evidence="2 3">
    <name type="scientific">Prunus armeniaca</name>
    <name type="common">Apricot</name>
    <name type="synonym">Armeniaca vulgaris</name>
    <dbReference type="NCBI Taxonomy" id="36596"/>
    <lineage>
        <taxon>Eukaryota</taxon>
        <taxon>Viridiplantae</taxon>
        <taxon>Streptophyta</taxon>
        <taxon>Embryophyta</taxon>
        <taxon>Tracheophyta</taxon>
        <taxon>Spermatophyta</taxon>
        <taxon>Magnoliopsida</taxon>
        <taxon>eudicotyledons</taxon>
        <taxon>Gunneridae</taxon>
        <taxon>Pentapetalae</taxon>
        <taxon>rosids</taxon>
        <taxon>fabids</taxon>
        <taxon>Rosales</taxon>
        <taxon>Rosaceae</taxon>
        <taxon>Amygdaloideae</taxon>
        <taxon>Amygdaleae</taxon>
        <taxon>Prunus</taxon>
    </lineage>
</organism>